<feature type="region of interest" description="Disordered" evidence="1">
    <location>
        <begin position="335"/>
        <end position="357"/>
    </location>
</feature>
<organism evidence="2 3">
    <name type="scientific">Pleodorina starrii</name>
    <dbReference type="NCBI Taxonomy" id="330485"/>
    <lineage>
        <taxon>Eukaryota</taxon>
        <taxon>Viridiplantae</taxon>
        <taxon>Chlorophyta</taxon>
        <taxon>core chlorophytes</taxon>
        <taxon>Chlorophyceae</taxon>
        <taxon>CS clade</taxon>
        <taxon>Chlamydomonadales</taxon>
        <taxon>Volvocaceae</taxon>
        <taxon>Pleodorina</taxon>
    </lineage>
</organism>
<dbReference type="PANTHER" id="PTHR35744:SF4">
    <property type="entry name" value="OS04G0464600 PROTEIN"/>
    <property type="match status" value="1"/>
</dbReference>
<dbReference type="Proteomes" id="UP001165080">
    <property type="component" value="Unassembled WGS sequence"/>
</dbReference>
<accession>A0A9W6BKT5</accession>
<comment type="caution">
    <text evidence="2">The sequence shown here is derived from an EMBL/GenBank/DDBJ whole genome shotgun (WGS) entry which is preliminary data.</text>
</comment>
<reference evidence="2 3" key="1">
    <citation type="journal article" date="2023" name="Commun. Biol.">
        <title>Reorganization of the ancestral sex-determining regions during the evolution of trioecy in Pleodorina starrii.</title>
        <authorList>
            <person name="Takahashi K."/>
            <person name="Suzuki S."/>
            <person name="Kawai-Toyooka H."/>
            <person name="Yamamoto K."/>
            <person name="Hamaji T."/>
            <person name="Ootsuki R."/>
            <person name="Yamaguchi H."/>
            <person name="Kawachi M."/>
            <person name="Higashiyama T."/>
            <person name="Nozaki H."/>
        </authorList>
    </citation>
    <scope>NUCLEOTIDE SEQUENCE [LARGE SCALE GENOMIC DNA]</scope>
    <source>
        <strain evidence="2 3">NIES-4479</strain>
    </source>
</reference>
<gene>
    <name evidence="2" type="primary">PLESTB001244</name>
    <name evidence="2" type="ORF">PLESTB_000778700</name>
</gene>
<keyword evidence="3" id="KW-1185">Reference proteome</keyword>
<dbReference type="PANTHER" id="PTHR35744">
    <property type="entry name" value="C2H2-TYPE DOMAIN-CONTAINING PROTEIN"/>
    <property type="match status" value="1"/>
</dbReference>
<feature type="compositionally biased region" description="Low complexity" evidence="1">
    <location>
        <begin position="161"/>
        <end position="179"/>
    </location>
</feature>
<feature type="region of interest" description="Disordered" evidence="1">
    <location>
        <begin position="40"/>
        <end position="179"/>
    </location>
</feature>
<dbReference type="EMBL" id="BRXU01000008">
    <property type="protein sequence ID" value="GLC53708.1"/>
    <property type="molecule type" value="Genomic_DNA"/>
</dbReference>
<name>A0A9W6BKT5_9CHLO</name>
<sequence>MHAFHLLLRGCQRFRVHVLGGTRSDAAPLHTRARQIRAARRRRLFDQDEATDSREVDGGVLGQGGGPGRPVTGHLPSGAPQRAGRNPAVAPSVHRKRTSTKQQQKQQQKQQPAPADAADSPAGEGSGDVRPVAGGADEAAPQMGRARRRVLSHSSGGYGFGSSQRGQGSSSGRSGVGFPPGIRYREMLRAYGKVVEIRAYANYHTLNYVPEIWEEAMTRGMEVGMGLRWQQGRRCRVRCQVANEDKLRSHFRQLHQREHAKKLAHRPSAEKYSKSDKFARYQSAAHKVLAPKRGYDLAGILRRLGVTVWAVPMGKQKADVVLQREAVELLERERGKRADKEVGGKKEARKEEAEGPLEAEKPPSVFVLMSDDHGFEMLLKLFAMAGWRALVVSNTPFKNAEQRLAWSNVAAPEEYQYR</sequence>
<evidence type="ECO:0000256" key="1">
    <source>
        <dbReference type="SAM" id="MobiDB-lite"/>
    </source>
</evidence>
<proteinExistence type="predicted"/>
<evidence type="ECO:0000313" key="3">
    <source>
        <dbReference type="Proteomes" id="UP001165080"/>
    </source>
</evidence>
<evidence type="ECO:0008006" key="4">
    <source>
        <dbReference type="Google" id="ProtNLM"/>
    </source>
</evidence>
<feature type="compositionally biased region" description="Gly residues" evidence="1">
    <location>
        <begin position="59"/>
        <end position="68"/>
    </location>
</feature>
<evidence type="ECO:0000313" key="2">
    <source>
        <dbReference type="EMBL" id="GLC53708.1"/>
    </source>
</evidence>
<dbReference type="AlphaFoldDB" id="A0A9W6BKT5"/>
<protein>
    <recommendedName>
        <fullName evidence="4">NYN domain-containing protein</fullName>
    </recommendedName>
</protein>
<feature type="compositionally biased region" description="Low complexity" evidence="1">
    <location>
        <begin position="101"/>
        <end position="123"/>
    </location>
</feature>